<feature type="region of interest" description="Disordered" evidence="1">
    <location>
        <begin position="1"/>
        <end position="39"/>
    </location>
</feature>
<dbReference type="EMBL" id="SRLO01000855">
    <property type="protein sequence ID" value="TNN45287.1"/>
    <property type="molecule type" value="Genomic_DNA"/>
</dbReference>
<dbReference type="Proteomes" id="UP000314294">
    <property type="component" value="Unassembled WGS sequence"/>
</dbReference>
<evidence type="ECO:0000313" key="3">
    <source>
        <dbReference type="Proteomes" id="UP000314294"/>
    </source>
</evidence>
<reference evidence="2 3" key="1">
    <citation type="submission" date="2019-03" db="EMBL/GenBank/DDBJ databases">
        <title>First draft genome of Liparis tanakae, snailfish: a comprehensive survey of snailfish specific genes.</title>
        <authorList>
            <person name="Kim W."/>
            <person name="Song I."/>
            <person name="Jeong J.-H."/>
            <person name="Kim D."/>
            <person name="Kim S."/>
            <person name="Ryu S."/>
            <person name="Song J.Y."/>
            <person name="Lee S.K."/>
        </authorList>
    </citation>
    <scope>NUCLEOTIDE SEQUENCE [LARGE SCALE GENOMIC DNA]</scope>
    <source>
        <tissue evidence="2">Muscle</tissue>
    </source>
</reference>
<accession>A0A4Z2FVN7</accession>
<sequence>MAPRRNAPKSTLPGAAARPASADESKKRSEVSGEEPSPRLLLGLVAAGEGQRDGVLLGQGGQLLEELAEHDGAVDGVLHPQRLRLLLDGGGAAGALEQGAVQRLAAVAHVREGQLGGVPRPGRAAGSPKESERLRVGTAPGESAQSTLPRATRYCWAFFSMAGKSS</sequence>
<comment type="caution">
    <text evidence="2">The sequence shown here is derived from an EMBL/GenBank/DDBJ whole genome shotgun (WGS) entry which is preliminary data.</text>
</comment>
<protein>
    <submittedName>
        <fullName evidence="2">Uncharacterized protein</fullName>
    </submittedName>
</protein>
<proteinExistence type="predicted"/>
<dbReference type="AlphaFoldDB" id="A0A4Z2FVN7"/>
<evidence type="ECO:0000256" key="1">
    <source>
        <dbReference type="SAM" id="MobiDB-lite"/>
    </source>
</evidence>
<feature type="region of interest" description="Disordered" evidence="1">
    <location>
        <begin position="115"/>
        <end position="145"/>
    </location>
</feature>
<name>A0A4Z2FVN7_9TELE</name>
<evidence type="ECO:0000313" key="2">
    <source>
        <dbReference type="EMBL" id="TNN45287.1"/>
    </source>
</evidence>
<organism evidence="2 3">
    <name type="scientific">Liparis tanakae</name>
    <name type="common">Tanaka's snailfish</name>
    <dbReference type="NCBI Taxonomy" id="230148"/>
    <lineage>
        <taxon>Eukaryota</taxon>
        <taxon>Metazoa</taxon>
        <taxon>Chordata</taxon>
        <taxon>Craniata</taxon>
        <taxon>Vertebrata</taxon>
        <taxon>Euteleostomi</taxon>
        <taxon>Actinopterygii</taxon>
        <taxon>Neopterygii</taxon>
        <taxon>Teleostei</taxon>
        <taxon>Neoteleostei</taxon>
        <taxon>Acanthomorphata</taxon>
        <taxon>Eupercaria</taxon>
        <taxon>Perciformes</taxon>
        <taxon>Cottioidei</taxon>
        <taxon>Cottales</taxon>
        <taxon>Liparidae</taxon>
        <taxon>Liparis</taxon>
    </lineage>
</organism>
<keyword evidence="3" id="KW-1185">Reference proteome</keyword>
<gene>
    <name evidence="2" type="ORF">EYF80_044517</name>
</gene>
<feature type="compositionally biased region" description="Basic and acidic residues" evidence="1">
    <location>
        <begin position="21"/>
        <end position="31"/>
    </location>
</feature>